<feature type="transmembrane region" description="Helical" evidence="1">
    <location>
        <begin position="97"/>
        <end position="117"/>
    </location>
</feature>
<evidence type="ECO:0000256" key="1">
    <source>
        <dbReference type="SAM" id="Phobius"/>
    </source>
</evidence>
<comment type="caution">
    <text evidence="2">The sequence shown here is derived from an EMBL/GenBank/DDBJ whole genome shotgun (WGS) entry which is preliminary data.</text>
</comment>
<dbReference type="AlphaFoldDB" id="G5K092"/>
<keyword evidence="1" id="KW-1133">Transmembrane helix</keyword>
<feature type="transmembrane region" description="Helical" evidence="1">
    <location>
        <begin position="73"/>
        <end position="91"/>
    </location>
</feature>
<organism evidence="2 3">
    <name type="scientific">Streptococcus ictaluri 707-05</name>
    <dbReference type="NCBI Taxonomy" id="764299"/>
    <lineage>
        <taxon>Bacteria</taxon>
        <taxon>Bacillati</taxon>
        <taxon>Bacillota</taxon>
        <taxon>Bacilli</taxon>
        <taxon>Lactobacillales</taxon>
        <taxon>Streptococcaceae</taxon>
        <taxon>Streptococcus</taxon>
    </lineage>
</organism>
<dbReference type="RefSeq" id="WP_008087442.1">
    <property type="nucleotide sequence ID" value="NZ_AEUX02000002.1"/>
</dbReference>
<keyword evidence="1" id="KW-0472">Membrane</keyword>
<dbReference type="STRING" id="764299.STRIC_0012"/>
<proteinExistence type="predicted"/>
<sequence length="126" mass="14430">MSVTIKHKTFALTFGGAAPIYINKKHQTYLYNHDNKSIEIPDEKAILSCNFLAYPKIEVKDGDTILIHTNPPYWIGFSLALLLIIYLGWLAPRDLTVLLQPYFVIIYPVLLILINLIPCYRLSKLP</sequence>
<accession>G5K092</accession>
<gene>
    <name evidence="2" type="ORF">STRIC_0012</name>
</gene>
<evidence type="ECO:0000313" key="2">
    <source>
        <dbReference type="EMBL" id="EHI70610.1"/>
    </source>
</evidence>
<protein>
    <submittedName>
        <fullName evidence="2">Uncharacterized protein</fullName>
    </submittedName>
</protein>
<keyword evidence="1" id="KW-0812">Transmembrane</keyword>
<dbReference type="Proteomes" id="UP000003330">
    <property type="component" value="Unassembled WGS sequence"/>
</dbReference>
<name>G5K092_9STRE</name>
<evidence type="ECO:0000313" key="3">
    <source>
        <dbReference type="Proteomes" id="UP000003330"/>
    </source>
</evidence>
<dbReference type="EMBL" id="AEUX02000002">
    <property type="protein sequence ID" value="EHI70610.1"/>
    <property type="molecule type" value="Genomic_DNA"/>
</dbReference>
<keyword evidence="3" id="KW-1185">Reference proteome</keyword>
<reference evidence="2 3" key="1">
    <citation type="journal article" date="2014" name="Int. J. Syst. Evol. Microbiol.">
        <title>Phylogenomics and the dynamic genome evolution of the genus Streptococcus.</title>
        <authorList>
            <consortium name="The Broad Institute Genome Sequencing Platform"/>
            <person name="Richards V.P."/>
            <person name="Palmer S.R."/>
            <person name="Pavinski Bitar P.D."/>
            <person name="Qin X."/>
            <person name="Weinstock G.M."/>
            <person name="Highlander S.K."/>
            <person name="Town C.D."/>
            <person name="Burne R.A."/>
            <person name="Stanhope M.J."/>
        </authorList>
    </citation>
    <scope>NUCLEOTIDE SEQUENCE [LARGE SCALE GENOMIC DNA]</scope>
    <source>
        <strain evidence="2 3">707-05</strain>
    </source>
</reference>